<dbReference type="Proteomes" id="UP001146120">
    <property type="component" value="Unassembled WGS sequence"/>
</dbReference>
<gene>
    <name evidence="3" type="ORF">N0F65_011681</name>
</gene>
<proteinExistence type="predicted"/>
<feature type="region of interest" description="Disordered" evidence="1">
    <location>
        <begin position="134"/>
        <end position="174"/>
    </location>
</feature>
<reference evidence="3" key="1">
    <citation type="submission" date="2022-11" db="EMBL/GenBank/DDBJ databases">
        <authorList>
            <person name="Morgan W.R."/>
            <person name="Tartar A."/>
        </authorList>
    </citation>
    <scope>NUCLEOTIDE SEQUENCE</scope>
    <source>
        <strain evidence="3">ARSEF 373</strain>
    </source>
</reference>
<dbReference type="Gene3D" id="3.40.1440.10">
    <property type="entry name" value="GIY-YIG endonuclease"/>
    <property type="match status" value="1"/>
</dbReference>
<dbReference type="Pfam" id="PF01541">
    <property type="entry name" value="GIY-YIG"/>
    <property type="match status" value="1"/>
</dbReference>
<sequence>MIGRVYRIVHLESELCYIGSTANELRFRWQGHKSAYNQWLKGKATEVSIYPHFKEHGIDKFKIILVKEYQVEDRKHLLAYEQLWISKFRKTTVNKINSFEIKRLSQKPYSHEQYIRIRESRLAAQKRYYQKSREKRLAKQKEYDDAHRDQISTRHKHKEKNTLAARPKRSRMRR</sequence>
<feature type="compositionally biased region" description="Basic and acidic residues" evidence="1">
    <location>
        <begin position="134"/>
        <end position="152"/>
    </location>
</feature>
<dbReference type="EMBL" id="DAKRPA010000021">
    <property type="protein sequence ID" value="DBA03322.1"/>
    <property type="molecule type" value="Genomic_DNA"/>
</dbReference>
<evidence type="ECO:0000256" key="1">
    <source>
        <dbReference type="SAM" id="MobiDB-lite"/>
    </source>
</evidence>
<feature type="domain" description="GIY-YIG" evidence="2">
    <location>
        <begin position="1"/>
        <end position="95"/>
    </location>
</feature>
<comment type="caution">
    <text evidence="3">The sequence shown here is derived from an EMBL/GenBank/DDBJ whole genome shotgun (WGS) entry which is preliminary data.</text>
</comment>
<dbReference type="InterPro" id="IPR000305">
    <property type="entry name" value="GIY-YIG_endonuc"/>
</dbReference>
<keyword evidence="4" id="KW-1185">Reference proteome</keyword>
<name>A0AAV2Z990_9STRA</name>
<dbReference type="SUPFAM" id="SSF82771">
    <property type="entry name" value="GIY-YIG endonuclease"/>
    <property type="match status" value="1"/>
</dbReference>
<protein>
    <recommendedName>
        <fullName evidence="2">GIY-YIG domain-containing protein</fullName>
    </recommendedName>
</protein>
<dbReference type="SMART" id="SM00465">
    <property type="entry name" value="GIYc"/>
    <property type="match status" value="1"/>
</dbReference>
<evidence type="ECO:0000313" key="4">
    <source>
        <dbReference type="Proteomes" id="UP001146120"/>
    </source>
</evidence>
<reference evidence="3" key="2">
    <citation type="journal article" date="2023" name="Microbiol Resour">
        <title>Decontamination and Annotation of the Draft Genome Sequence of the Oomycete Lagenidium giganteum ARSEF 373.</title>
        <authorList>
            <person name="Morgan W.R."/>
            <person name="Tartar A."/>
        </authorList>
    </citation>
    <scope>NUCLEOTIDE SEQUENCE</scope>
    <source>
        <strain evidence="3">ARSEF 373</strain>
    </source>
</reference>
<accession>A0AAV2Z990</accession>
<dbReference type="AlphaFoldDB" id="A0AAV2Z990"/>
<dbReference type="InterPro" id="IPR035901">
    <property type="entry name" value="GIY-YIG_endonuc_sf"/>
</dbReference>
<organism evidence="3 4">
    <name type="scientific">Lagenidium giganteum</name>
    <dbReference type="NCBI Taxonomy" id="4803"/>
    <lineage>
        <taxon>Eukaryota</taxon>
        <taxon>Sar</taxon>
        <taxon>Stramenopiles</taxon>
        <taxon>Oomycota</taxon>
        <taxon>Peronosporomycetes</taxon>
        <taxon>Pythiales</taxon>
        <taxon>Pythiaceae</taxon>
    </lineage>
</organism>
<evidence type="ECO:0000259" key="2">
    <source>
        <dbReference type="PROSITE" id="PS50164"/>
    </source>
</evidence>
<evidence type="ECO:0000313" key="3">
    <source>
        <dbReference type="EMBL" id="DBA03322.1"/>
    </source>
</evidence>
<dbReference type="PROSITE" id="PS50164">
    <property type="entry name" value="GIY_YIG"/>
    <property type="match status" value="1"/>
</dbReference>